<sequence length="514" mass="51937">MESRSSSTKSSMMVIDNQTKAFEGIRLENPFSFKVLQVFTGFGIGCGIGIGVPGLVNLGRMPIVGEVLSATRGATDAFSGVSRHVNNALRKFGAEKIQAGLGCGVGFGYGFGVGLAVKPSVMHQIQSCLVQAVAKLMLKFGRASSPSISQSVLPTSLQSGMGIINEPSGQSSMGNIMQLATKMPEPASQSTPVNTSFGRTENVLSHFLQNPLLREEGVNLNEVAGRLQSENNMLQMVLKHQRIIEELMEENKKLRQILVEDLKVPSSKLEISSSSRIKPACHNHGAHVIYQRRDDKGFLSICDPIMHMLLAKYRDYWAGRATPPSNADANKPMLPCTKAPEGGLAIGGDVIPEGGLAIGGDVIPDGGIDGAVGCIVGDSGPGATGEGGEAAPVDGGGAMGFSAGLIDGVIDIVGGGVDGVDGAVAMGGGGGLGEDLGDGALAMGGGGGLGEDFGDGAMAVGGGGGVGAGFGDGAMAMGGGRGLGEDFGDGAMAMGGGGWLGADFGGIDGDDAGP</sequence>
<dbReference type="EMBL" id="CM039172">
    <property type="protein sequence ID" value="KAH9777001.1"/>
    <property type="molecule type" value="Genomic_DNA"/>
</dbReference>
<comment type="caution">
    <text evidence="1">The sequence shown here is derived from an EMBL/GenBank/DDBJ whole genome shotgun (WGS) entry which is preliminary data.</text>
</comment>
<evidence type="ECO:0000313" key="2">
    <source>
        <dbReference type="Proteomes" id="UP000829398"/>
    </source>
</evidence>
<dbReference type="Proteomes" id="UP000829398">
    <property type="component" value="Chromosome 3"/>
</dbReference>
<accession>A0ACB8LU69</accession>
<reference evidence="2" key="1">
    <citation type="journal article" date="2023" name="Hortic. Res.">
        <title>A chromosome-level phased genome enabling allele-level studies in sweet orange: a case study on citrus Huanglongbing tolerance.</title>
        <authorList>
            <person name="Wu B."/>
            <person name="Yu Q."/>
            <person name="Deng Z."/>
            <person name="Duan Y."/>
            <person name="Luo F."/>
            <person name="Gmitter F. Jr."/>
        </authorList>
    </citation>
    <scope>NUCLEOTIDE SEQUENCE [LARGE SCALE GENOMIC DNA]</scope>
    <source>
        <strain evidence="2">cv. Valencia</strain>
    </source>
</reference>
<name>A0ACB8LU69_CITSI</name>
<protein>
    <submittedName>
        <fullName evidence="1">Dynamin</fullName>
    </submittedName>
</protein>
<gene>
    <name evidence="1" type="ORF">KPL71_006883</name>
</gene>
<organism evidence="1 2">
    <name type="scientific">Citrus sinensis</name>
    <name type="common">Sweet orange</name>
    <name type="synonym">Citrus aurantium var. sinensis</name>
    <dbReference type="NCBI Taxonomy" id="2711"/>
    <lineage>
        <taxon>Eukaryota</taxon>
        <taxon>Viridiplantae</taxon>
        <taxon>Streptophyta</taxon>
        <taxon>Embryophyta</taxon>
        <taxon>Tracheophyta</taxon>
        <taxon>Spermatophyta</taxon>
        <taxon>Magnoliopsida</taxon>
        <taxon>eudicotyledons</taxon>
        <taxon>Gunneridae</taxon>
        <taxon>Pentapetalae</taxon>
        <taxon>rosids</taxon>
        <taxon>malvids</taxon>
        <taxon>Sapindales</taxon>
        <taxon>Rutaceae</taxon>
        <taxon>Aurantioideae</taxon>
        <taxon>Citrus</taxon>
    </lineage>
</organism>
<proteinExistence type="predicted"/>
<evidence type="ECO:0000313" key="1">
    <source>
        <dbReference type="EMBL" id="KAH9777001.1"/>
    </source>
</evidence>
<keyword evidence="2" id="KW-1185">Reference proteome</keyword>